<name>A0A9N8KN10_9PEZI</name>
<reference evidence="2" key="1">
    <citation type="submission" date="2020-06" db="EMBL/GenBank/DDBJ databases">
        <authorList>
            <person name="Onetto C."/>
        </authorList>
    </citation>
    <scope>NUCLEOTIDE SEQUENCE</scope>
</reference>
<dbReference type="AlphaFoldDB" id="A0A9N8KN10"/>
<gene>
    <name evidence="2" type="ORF">AWRI4620_LOCUS8200</name>
</gene>
<evidence type="ECO:0000313" key="3">
    <source>
        <dbReference type="Proteomes" id="UP000745764"/>
    </source>
</evidence>
<evidence type="ECO:0000256" key="1">
    <source>
        <dbReference type="SAM" id="MobiDB-lite"/>
    </source>
</evidence>
<organism evidence="2 3">
    <name type="scientific">Aureobasidium uvarum</name>
    <dbReference type="NCBI Taxonomy" id="2773716"/>
    <lineage>
        <taxon>Eukaryota</taxon>
        <taxon>Fungi</taxon>
        <taxon>Dikarya</taxon>
        <taxon>Ascomycota</taxon>
        <taxon>Pezizomycotina</taxon>
        <taxon>Dothideomycetes</taxon>
        <taxon>Dothideomycetidae</taxon>
        <taxon>Dothideales</taxon>
        <taxon>Saccotheciaceae</taxon>
        <taxon>Aureobasidium</taxon>
    </lineage>
</organism>
<dbReference type="InterPro" id="IPR012340">
    <property type="entry name" value="NA-bd_OB-fold"/>
</dbReference>
<dbReference type="Proteomes" id="UP000745764">
    <property type="component" value="Unassembled WGS sequence"/>
</dbReference>
<feature type="region of interest" description="Disordered" evidence="1">
    <location>
        <begin position="342"/>
        <end position="376"/>
    </location>
</feature>
<evidence type="ECO:0000313" key="2">
    <source>
        <dbReference type="EMBL" id="CAD0113945.1"/>
    </source>
</evidence>
<dbReference type="OrthoDB" id="5378679at2759"/>
<sequence length="376" mass="41667">MAPSKVKFLTGAPITSELNWSDEGLLNTFSSALQRHLDAHSGPPPTPTPTQPLAKWRSVPLVANKPFHESPVLPRRLPQTNIKKALPRQIHNLIEDRDDDFLDHSFALEADLQSSQIAPHHQSPEHDTEEATFMTDDSVYSTFMDGLDTTIMSTQPSLREDSGTRLGAAYRPVGPIMSIKAIPTADYLQRIQPQTMTVNLLVGIISIAPARTVTTRKGGHDMDIIELTVGDETKAPFTISSWHAAQGSQQRHKVEDKSRNILSSLRSQDIVLIERVALSSFRNAVFGQSLNRRATKNATAITVLHRPHDFRADSAHQSNFPLAVENKLERVRDWVSIFVGPNGKRKARSEPLPRAGSKKKGKSTLPEEFLPADSQP</sequence>
<protein>
    <submittedName>
        <fullName evidence="2">Uncharacterized protein</fullName>
    </submittedName>
</protein>
<comment type="caution">
    <text evidence="2">The sequence shown here is derived from an EMBL/GenBank/DDBJ whole genome shotgun (WGS) entry which is preliminary data.</text>
</comment>
<dbReference type="Gene3D" id="2.40.50.140">
    <property type="entry name" value="Nucleic acid-binding proteins"/>
    <property type="match status" value="1"/>
</dbReference>
<dbReference type="SUPFAM" id="SSF50249">
    <property type="entry name" value="Nucleic acid-binding proteins"/>
    <property type="match status" value="1"/>
</dbReference>
<dbReference type="EMBL" id="CAINUL010000016">
    <property type="protein sequence ID" value="CAD0113945.1"/>
    <property type="molecule type" value="Genomic_DNA"/>
</dbReference>
<proteinExistence type="predicted"/>
<accession>A0A9N8KN10</accession>
<keyword evidence="3" id="KW-1185">Reference proteome</keyword>